<name>A0A9P7GPJ3_9AGAR</name>
<feature type="domain" description="Aldehyde dehydrogenase" evidence="5">
    <location>
        <begin position="30"/>
        <end position="494"/>
    </location>
</feature>
<reference evidence="6" key="1">
    <citation type="submission" date="2021-02" db="EMBL/GenBank/DDBJ databases">
        <authorList>
            <person name="Nieuwenhuis M."/>
            <person name="Van De Peppel L.J.J."/>
        </authorList>
    </citation>
    <scope>NUCLEOTIDE SEQUENCE</scope>
    <source>
        <strain evidence="6">D49</strain>
    </source>
</reference>
<gene>
    <name evidence="6" type="ORF">H0H81_011164</name>
</gene>
<evidence type="ECO:0000256" key="4">
    <source>
        <dbReference type="RuleBase" id="RU003345"/>
    </source>
</evidence>
<evidence type="ECO:0000256" key="1">
    <source>
        <dbReference type="ARBA" id="ARBA00009986"/>
    </source>
</evidence>
<dbReference type="AlphaFoldDB" id="A0A9P7GPJ3"/>
<dbReference type="InterPro" id="IPR016162">
    <property type="entry name" value="Ald_DH_N"/>
</dbReference>
<comment type="similarity">
    <text evidence="1 4">Belongs to the aldehyde dehydrogenase family.</text>
</comment>
<feature type="active site" evidence="3">
    <location>
        <position position="269"/>
    </location>
</feature>
<dbReference type="EMBL" id="JABCKI010000372">
    <property type="protein sequence ID" value="KAG5650752.1"/>
    <property type="molecule type" value="Genomic_DNA"/>
</dbReference>
<dbReference type="GO" id="GO:0004030">
    <property type="term" value="F:aldehyde dehydrogenase [NAD(P)+] activity"/>
    <property type="evidence" value="ECO:0007669"/>
    <property type="project" value="UniProtKB-ARBA"/>
</dbReference>
<keyword evidence="2 4" id="KW-0560">Oxidoreductase</keyword>
<dbReference type="InterPro" id="IPR016163">
    <property type="entry name" value="Ald_DH_C"/>
</dbReference>
<evidence type="ECO:0000313" key="7">
    <source>
        <dbReference type="Proteomes" id="UP000717328"/>
    </source>
</evidence>
<keyword evidence="7" id="KW-1185">Reference proteome</keyword>
<organism evidence="6 7">
    <name type="scientific">Sphagnurus paluster</name>
    <dbReference type="NCBI Taxonomy" id="117069"/>
    <lineage>
        <taxon>Eukaryota</taxon>
        <taxon>Fungi</taxon>
        <taxon>Dikarya</taxon>
        <taxon>Basidiomycota</taxon>
        <taxon>Agaricomycotina</taxon>
        <taxon>Agaricomycetes</taxon>
        <taxon>Agaricomycetidae</taxon>
        <taxon>Agaricales</taxon>
        <taxon>Tricholomatineae</taxon>
        <taxon>Lyophyllaceae</taxon>
        <taxon>Sphagnurus</taxon>
    </lineage>
</organism>
<dbReference type="FunFam" id="3.40.309.10:FF:000012">
    <property type="entry name" value="Betaine aldehyde dehydrogenase"/>
    <property type="match status" value="1"/>
</dbReference>
<dbReference type="Gene3D" id="3.40.605.10">
    <property type="entry name" value="Aldehyde Dehydrogenase, Chain A, domain 1"/>
    <property type="match status" value="1"/>
</dbReference>
<dbReference type="PANTHER" id="PTHR11699">
    <property type="entry name" value="ALDEHYDE DEHYDROGENASE-RELATED"/>
    <property type="match status" value="1"/>
</dbReference>
<dbReference type="PROSITE" id="PS00687">
    <property type="entry name" value="ALDEHYDE_DEHYDR_GLU"/>
    <property type="match status" value="1"/>
</dbReference>
<dbReference type="Proteomes" id="UP000717328">
    <property type="component" value="Unassembled WGS sequence"/>
</dbReference>
<dbReference type="OrthoDB" id="310895at2759"/>
<evidence type="ECO:0000256" key="2">
    <source>
        <dbReference type="ARBA" id="ARBA00023002"/>
    </source>
</evidence>
<protein>
    <recommendedName>
        <fullName evidence="5">Aldehyde dehydrogenase domain-containing protein</fullName>
    </recommendedName>
</protein>
<dbReference type="FunFam" id="3.40.605.10:FF:000050">
    <property type="entry name" value="Aldehyde dehydrogenase, mitochondrial"/>
    <property type="match status" value="1"/>
</dbReference>
<evidence type="ECO:0000313" key="6">
    <source>
        <dbReference type="EMBL" id="KAG5650752.1"/>
    </source>
</evidence>
<dbReference type="InterPro" id="IPR016161">
    <property type="entry name" value="Ald_DH/histidinol_DH"/>
</dbReference>
<dbReference type="Pfam" id="PF00171">
    <property type="entry name" value="Aldedh"/>
    <property type="match status" value="1"/>
</dbReference>
<dbReference type="CDD" id="cd07091">
    <property type="entry name" value="ALDH_F1-2_Ald2-like"/>
    <property type="match status" value="1"/>
</dbReference>
<dbReference type="SUPFAM" id="SSF53720">
    <property type="entry name" value="ALDH-like"/>
    <property type="match status" value="1"/>
</dbReference>
<dbReference type="InterPro" id="IPR015590">
    <property type="entry name" value="Aldehyde_DH_dom"/>
</dbReference>
<dbReference type="InterPro" id="IPR029510">
    <property type="entry name" value="Ald_DH_CS_GLU"/>
</dbReference>
<evidence type="ECO:0000259" key="5">
    <source>
        <dbReference type="Pfam" id="PF00171"/>
    </source>
</evidence>
<evidence type="ECO:0000256" key="3">
    <source>
        <dbReference type="PROSITE-ProRule" id="PRU10007"/>
    </source>
</evidence>
<accession>A0A9P7GPJ3</accession>
<comment type="caution">
    <text evidence="6">The sequence shown here is derived from an EMBL/GenBank/DDBJ whole genome shotgun (WGS) entry which is preliminary data.</text>
</comment>
<reference evidence="6" key="2">
    <citation type="submission" date="2021-10" db="EMBL/GenBank/DDBJ databases">
        <title>Phylogenomics reveals ancestral predisposition of the termite-cultivated fungus Termitomyces towards a domesticated lifestyle.</title>
        <authorList>
            <person name="Auxier B."/>
            <person name="Grum-Grzhimaylo A."/>
            <person name="Cardenas M.E."/>
            <person name="Lodge J.D."/>
            <person name="Laessoe T."/>
            <person name="Pedersen O."/>
            <person name="Smith M.E."/>
            <person name="Kuyper T.W."/>
            <person name="Franco-Molano E.A."/>
            <person name="Baroni T.J."/>
            <person name="Aanen D.K."/>
        </authorList>
    </citation>
    <scope>NUCLEOTIDE SEQUENCE</scope>
    <source>
        <strain evidence="6">D49</strain>
    </source>
</reference>
<proteinExistence type="inferred from homology"/>
<dbReference type="FunFam" id="3.40.605.10:FF:000026">
    <property type="entry name" value="Aldehyde dehydrogenase, putative"/>
    <property type="match status" value="1"/>
</dbReference>
<dbReference type="Gene3D" id="3.40.309.10">
    <property type="entry name" value="Aldehyde Dehydrogenase, Chain A, domain 2"/>
    <property type="match status" value="1"/>
</dbReference>
<sequence>MSAKFTYSFDTPGFKGDVTIDTRLFIDGQWVDPVEPATIDVINPATGKVITPVSAGSAKDVDIAVKAAKKAYKTTWGLKCPGAVRGRLLNKVADLVEKHADEFAALESLDVGKVYIRSKTMEITGVVAALRYYAGWADKIHGKTIETNENKLAYTKHEPYGVVGQIIPWNFPMMMLVWKIAPALATGNTVILKPSEVTPLTALRFCDLINEAGFPPGVINIVNGYGNTVGQAISEHPLIEKVAFTGSTITGRRILKASAETNLKDVTLELGGKSPTIIFDDADLEQAVKWAANGILFVTSQVCIAGSRIFVQEGIYDAFLTQFTAIAKYLTSATGDPFSHETQHGPQVSQTQFERVMGYIESGKQQGATLHTGGERHGDEGYFIQPTIFTDVKPEMKIVQEEIFGPVAAIIKFKTEEEVIEAANDTVYGLSCNIFSENASRAIRVAHALEAGTAWVNTALTTEVAVPFGGYKQSGIGRELGEYALDTYTQVKAVHVNIGLKL</sequence>